<dbReference type="EMBL" id="GBRH01261724">
    <property type="protein sequence ID" value="JAD36171.1"/>
    <property type="molecule type" value="Transcribed_RNA"/>
</dbReference>
<sequence>MPLCSCYDLVMIFASQILLFCCYIWCSVICLLDLYL</sequence>
<protein>
    <submittedName>
        <fullName evidence="2">Uncharacterized protein</fullName>
    </submittedName>
</protein>
<proteinExistence type="predicted"/>
<keyword evidence="1" id="KW-1133">Transmembrane helix</keyword>
<evidence type="ECO:0000256" key="1">
    <source>
        <dbReference type="SAM" id="Phobius"/>
    </source>
</evidence>
<reference evidence="2" key="1">
    <citation type="submission" date="2014-09" db="EMBL/GenBank/DDBJ databases">
        <authorList>
            <person name="Magalhaes I.L.F."/>
            <person name="Oliveira U."/>
            <person name="Santos F.R."/>
            <person name="Vidigal T.H.D.A."/>
            <person name="Brescovit A.D."/>
            <person name="Santos A.J."/>
        </authorList>
    </citation>
    <scope>NUCLEOTIDE SEQUENCE</scope>
    <source>
        <tissue evidence="2">Shoot tissue taken approximately 20 cm above the soil surface</tissue>
    </source>
</reference>
<reference evidence="2" key="2">
    <citation type="journal article" date="2015" name="Data Brief">
        <title>Shoot transcriptome of the giant reed, Arundo donax.</title>
        <authorList>
            <person name="Barrero R.A."/>
            <person name="Guerrero F.D."/>
            <person name="Moolhuijzen P."/>
            <person name="Goolsby J.A."/>
            <person name="Tidwell J."/>
            <person name="Bellgard S.E."/>
            <person name="Bellgard M.I."/>
        </authorList>
    </citation>
    <scope>NUCLEOTIDE SEQUENCE</scope>
    <source>
        <tissue evidence="2">Shoot tissue taken approximately 20 cm above the soil surface</tissue>
    </source>
</reference>
<keyword evidence="1" id="KW-0812">Transmembrane</keyword>
<evidence type="ECO:0000313" key="2">
    <source>
        <dbReference type="EMBL" id="JAD36171.1"/>
    </source>
</evidence>
<name>A0A0A8ZBK0_ARUDO</name>
<keyword evidence="1" id="KW-0472">Membrane</keyword>
<organism evidence="2">
    <name type="scientific">Arundo donax</name>
    <name type="common">Giant reed</name>
    <name type="synonym">Donax arundinaceus</name>
    <dbReference type="NCBI Taxonomy" id="35708"/>
    <lineage>
        <taxon>Eukaryota</taxon>
        <taxon>Viridiplantae</taxon>
        <taxon>Streptophyta</taxon>
        <taxon>Embryophyta</taxon>
        <taxon>Tracheophyta</taxon>
        <taxon>Spermatophyta</taxon>
        <taxon>Magnoliopsida</taxon>
        <taxon>Liliopsida</taxon>
        <taxon>Poales</taxon>
        <taxon>Poaceae</taxon>
        <taxon>PACMAD clade</taxon>
        <taxon>Arundinoideae</taxon>
        <taxon>Arundineae</taxon>
        <taxon>Arundo</taxon>
    </lineage>
</organism>
<accession>A0A0A8ZBK0</accession>
<feature type="transmembrane region" description="Helical" evidence="1">
    <location>
        <begin position="12"/>
        <end position="35"/>
    </location>
</feature>
<dbReference type="AlphaFoldDB" id="A0A0A8ZBK0"/>